<keyword evidence="8" id="KW-1185">Reference proteome</keyword>
<evidence type="ECO:0000256" key="2">
    <source>
        <dbReference type="ARBA" id="ARBA00009142"/>
    </source>
</evidence>
<dbReference type="InterPro" id="IPR002781">
    <property type="entry name" value="TM_pro_TauE-like"/>
</dbReference>
<feature type="transmembrane region" description="Helical" evidence="6">
    <location>
        <begin position="73"/>
        <end position="94"/>
    </location>
</feature>
<dbReference type="GO" id="GO:0005886">
    <property type="term" value="C:plasma membrane"/>
    <property type="evidence" value="ECO:0007669"/>
    <property type="project" value="UniProtKB-SubCell"/>
</dbReference>
<evidence type="ECO:0000256" key="6">
    <source>
        <dbReference type="RuleBase" id="RU363041"/>
    </source>
</evidence>
<keyword evidence="5 6" id="KW-0472">Membrane</keyword>
<dbReference type="InterPro" id="IPR051598">
    <property type="entry name" value="TSUP/Inactive_protease-like"/>
</dbReference>
<keyword evidence="6" id="KW-1003">Cell membrane</keyword>
<keyword evidence="4 6" id="KW-1133">Transmembrane helix</keyword>
<evidence type="ECO:0000256" key="4">
    <source>
        <dbReference type="ARBA" id="ARBA00022989"/>
    </source>
</evidence>
<protein>
    <recommendedName>
        <fullName evidence="6">Probable membrane transporter protein</fullName>
    </recommendedName>
</protein>
<feature type="transmembrane region" description="Helical" evidence="6">
    <location>
        <begin position="100"/>
        <end position="117"/>
    </location>
</feature>
<dbReference type="PANTHER" id="PTHR43701">
    <property type="entry name" value="MEMBRANE TRANSPORTER PROTEIN MJ0441-RELATED"/>
    <property type="match status" value="1"/>
</dbReference>
<organism evidence="7 8">
    <name type="scientific">Sporomusa ovata</name>
    <dbReference type="NCBI Taxonomy" id="2378"/>
    <lineage>
        <taxon>Bacteria</taxon>
        <taxon>Bacillati</taxon>
        <taxon>Bacillota</taxon>
        <taxon>Negativicutes</taxon>
        <taxon>Selenomonadales</taxon>
        <taxon>Sporomusaceae</taxon>
        <taxon>Sporomusa</taxon>
    </lineage>
</organism>
<comment type="subcellular location">
    <subcellularLocation>
        <location evidence="6">Cell membrane</location>
        <topology evidence="6">Multi-pass membrane protein</topology>
    </subcellularLocation>
    <subcellularLocation>
        <location evidence="1">Membrane</location>
        <topology evidence="1">Multi-pass membrane protein</topology>
    </subcellularLocation>
</comment>
<dbReference type="AlphaFoldDB" id="A0A0U1L5W0"/>
<dbReference type="Proteomes" id="UP000049855">
    <property type="component" value="Unassembled WGS sequence"/>
</dbReference>
<evidence type="ECO:0000256" key="1">
    <source>
        <dbReference type="ARBA" id="ARBA00004141"/>
    </source>
</evidence>
<gene>
    <name evidence="7" type="ORF">SpAn4DRAFT_1121</name>
</gene>
<evidence type="ECO:0000313" key="8">
    <source>
        <dbReference type="Proteomes" id="UP000049855"/>
    </source>
</evidence>
<dbReference type="EMBL" id="CTRP01000014">
    <property type="protein sequence ID" value="CQR74659.1"/>
    <property type="molecule type" value="Genomic_DNA"/>
</dbReference>
<dbReference type="PANTHER" id="PTHR43701:SF2">
    <property type="entry name" value="MEMBRANE TRANSPORTER PROTEIN YJNA-RELATED"/>
    <property type="match status" value="1"/>
</dbReference>
<dbReference type="RefSeq" id="WP_021170647.1">
    <property type="nucleotide sequence ID" value="NZ_CTRP01000014.1"/>
</dbReference>
<name>A0A0U1L5W0_9FIRM</name>
<comment type="similarity">
    <text evidence="2 6">Belongs to the 4-toluene sulfonate uptake permease (TSUP) (TC 2.A.102) family.</text>
</comment>
<sequence>MTMILIIFVLGLTAGVLSGILGIGGGVVLVPMMVLLLGIAQHTAQGISMLVIIPTSIVSVWYFYKERLINYQAAVYMAGGAALGALISANFVQAVPANELKRIFGIFVILLGFRMIWATRKKDEVI</sequence>
<reference evidence="8" key="1">
    <citation type="submission" date="2015-03" db="EMBL/GenBank/DDBJ databases">
        <authorList>
            <person name="Nijsse Bart"/>
        </authorList>
    </citation>
    <scope>NUCLEOTIDE SEQUENCE [LARGE SCALE GENOMIC DNA]</scope>
</reference>
<accession>A0A0U1L5W0</accession>
<evidence type="ECO:0000313" key="7">
    <source>
        <dbReference type="EMBL" id="CQR74659.1"/>
    </source>
</evidence>
<keyword evidence="3 6" id="KW-0812">Transmembrane</keyword>
<dbReference type="Pfam" id="PF01925">
    <property type="entry name" value="TauE"/>
    <property type="match status" value="1"/>
</dbReference>
<evidence type="ECO:0000256" key="5">
    <source>
        <dbReference type="ARBA" id="ARBA00023136"/>
    </source>
</evidence>
<feature type="transmembrane region" description="Helical" evidence="6">
    <location>
        <begin position="46"/>
        <end position="64"/>
    </location>
</feature>
<evidence type="ECO:0000256" key="3">
    <source>
        <dbReference type="ARBA" id="ARBA00022692"/>
    </source>
</evidence>
<proteinExistence type="inferred from homology"/>